<feature type="compositionally biased region" description="Low complexity" evidence="1">
    <location>
        <begin position="1046"/>
        <end position="1066"/>
    </location>
</feature>
<dbReference type="PANTHER" id="PTHR12460">
    <property type="entry name" value="CYCLIN-DEPENDENT KINASE INHIBITOR-RELATED PROTEIN"/>
    <property type="match status" value="1"/>
</dbReference>
<proteinExistence type="predicted"/>
<keyword evidence="3" id="KW-1185">Reference proteome</keyword>
<evidence type="ECO:0000313" key="3">
    <source>
        <dbReference type="Proteomes" id="UP000005239"/>
    </source>
</evidence>
<feature type="region of interest" description="Disordered" evidence="1">
    <location>
        <begin position="451"/>
        <end position="563"/>
    </location>
</feature>
<accession>A0A2A6BH71</accession>
<feature type="compositionally biased region" description="Basic and acidic residues" evidence="1">
    <location>
        <begin position="987"/>
        <end position="996"/>
    </location>
</feature>
<feature type="region of interest" description="Disordered" evidence="1">
    <location>
        <begin position="321"/>
        <end position="352"/>
    </location>
</feature>
<feature type="compositionally biased region" description="Low complexity" evidence="1">
    <location>
        <begin position="515"/>
        <end position="534"/>
    </location>
</feature>
<feature type="region of interest" description="Disordered" evidence="1">
    <location>
        <begin position="1313"/>
        <end position="1340"/>
    </location>
</feature>
<dbReference type="Pfam" id="PF15249">
    <property type="entry name" value="GLTSCR1"/>
    <property type="match status" value="1"/>
</dbReference>
<feature type="compositionally biased region" description="Acidic residues" evidence="1">
    <location>
        <begin position="748"/>
        <end position="757"/>
    </location>
</feature>
<dbReference type="EnsemblMetazoa" id="PPA42883.1">
    <property type="protein sequence ID" value="PPA42883.1"/>
    <property type="gene ID" value="WBGene00281252"/>
</dbReference>
<dbReference type="OrthoDB" id="2556847at2759"/>
<feature type="region of interest" description="Disordered" evidence="1">
    <location>
        <begin position="731"/>
        <end position="1073"/>
    </location>
</feature>
<feature type="compositionally biased region" description="Polar residues" evidence="1">
    <location>
        <begin position="155"/>
        <end position="170"/>
    </location>
</feature>
<feature type="compositionally biased region" description="Low complexity" evidence="1">
    <location>
        <begin position="461"/>
        <end position="478"/>
    </location>
</feature>
<feature type="compositionally biased region" description="Low complexity" evidence="1">
    <location>
        <begin position="851"/>
        <end position="868"/>
    </location>
</feature>
<gene>
    <name evidence="2" type="primary">WBGene00281252</name>
</gene>
<dbReference type="PANTHER" id="PTHR12460:SF0">
    <property type="entry name" value="CID DOMAIN-CONTAINING PROTEIN-RELATED"/>
    <property type="match status" value="1"/>
</dbReference>
<name>A0A2A6BH71_PRIPA</name>
<feature type="compositionally biased region" description="Basic and acidic residues" evidence="1">
    <location>
        <begin position="906"/>
        <end position="972"/>
    </location>
</feature>
<feature type="compositionally biased region" description="Polar residues" evidence="1">
    <location>
        <begin position="503"/>
        <end position="514"/>
    </location>
</feature>
<reference evidence="3" key="1">
    <citation type="journal article" date="2008" name="Nat. Genet.">
        <title>The Pristionchus pacificus genome provides a unique perspective on nematode lifestyle and parasitism.</title>
        <authorList>
            <person name="Dieterich C."/>
            <person name="Clifton S.W."/>
            <person name="Schuster L.N."/>
            <person name="Chinwalla A."/>
            <person name="Delehaunty K."/>
            <person name="Dinkelacker I."/>
            <person name="Fulton L."/>
            <person name="Fulton R."/>
            <person name="Godfrey J."/>
            <person name="Minx P."/>
            <person name="Mitreva M."/>
            <person name="Roeseler W."/>
            <person name="Tian H."/>
            <person name="Witte H."/>
            <person name="Yang S.P."/>
            <person name="Wilson R.K."/>
            <person name="Sommer R.J."/>
        </authorList>
    </citation>
    <scope>NUCLEOTIDE SEQUENCE [LARGE SCALE GENOMIC DNA]</scope>
    <source>
        <strain evidence="3">PS312</strain>
    </source>
</reference>
<feature type="region of interest" description="Disordered" evidence="1">
    <location>
        <begin position="403"/>
        <end position="435"/>
    </location>
</feature>
<dbReference type="InterPro" id="IPR015671">
    <property type="entry name" value="GSCR1_dom"/>
</dbReference>
<feature type="compositionally biased region" description="Basic residues" evidence="1">
    <location>
        <begin position="1193"/>
        <end position="1215"/>
    </location>
</feature>
<feature type="compositionally biased region" description="Pro residues" evidence="1">
    <location>
        <begin position="1229"/>
        <end position="1246"/>
    </location>
</feature>
<accession>A0A8R1Z7H2</accession>
<sequence>MNFDQDDVLFGLGEDPFACNSPMGDAAYNDPSRFDHMADAIGDDLGGMQYDNSLAVPMDDYQFPNDMQGGDSRDFQTLQPPVSSAYDMDMGNSQSSMGMGGYSNGGTNEGLLYEQTTAITNGDHHMMGAEEHYGMPGTSFGSYQPSPMEPDHHSSPSVSRQHSRPASRTPAQKAPGLVKQLNAPSTSSYSNSPTPTLPPPPVKSAPAKKAPPRPANGSRKKHPQSQNTVGAVLTKVHKLAATPAASTSSELMKSRVSESAKTKPAKSSLRLSPEEAMRVAALTQEIEQLQQVNTPHSRARQQSLSDERAQIFFNALASQNVSTVASQPAAPPTRPRVSHKKQQPQQPPPPVVVATSPTYTPQCATVYTPADGYAAVPGPSQGYAVTPSTSQPMQQRGTVYKVNSAPGPQLQQQHGGPLRLGSGGPGSAGGPPPPQAIYVQQQAQLQQLQPLHGQPPPQMVMTSSTPSSLSSMPLTSTPVIVPGRGKGRTMQLHHATQHQQQHRSSPMPSTSTASQPQPLLQLSLPVQQQQQQHQRPMRMDDSQFRPNPQQTARRMEEKRQGRQRRLQNAFDIMSAQLLTPETEVPFAGVDDIFKRLMPYHLLYEHDMDPNLEEEFDLQFARAMVDADEKRRVITDRMRRIAFNEAMARKDEELNLLLYLDAEWERGRLEEERKMAKDDPESLRPIVRTTALSLMDHREEKPPTEKMKALIKPEGAIPLSSSLYEYHPFVERRRIPTPPPPGPLHGLEESDVEEDTEDEKVQCVTTAAAAAGPSSSFPTKQLAQGSDEDDDDLDEASPEMGWQGTADDLQQRRPTTVPPPPSRSTAAASNHSSLHRPAAAVPERVVVKQDVASPRPAAAAAGKVQPAQPLLRVESPARTKITVGRSTTGQRHDMPEAIPVPLAKRNRMAEERAKEEERRKKVEEREREAAEKRRRGEEERKERERRGREEERQREREKEERRKREEAVEEQRRVIMPLKIKLKPLPCPREEEKKEEERRDEEERENREKKSKKKRKKEKRRAEEGDEEEERERKRRKKEKKERERQAAAAAAAVEVVVPPPAAAAAASTMTTPAIPKLKIKYGGAATPAATPAAAAANTPRQPAAPLAAAPSVLPLLLSVAPPTTPVQPLQTVQQPSPAPPTSGLKLKIKLGPPTTGPPTTLTVTETSPAKDERKREKKEKRRENGHHREKDREKHHHHHHKRKEHSYKEHRKSESRHHEQPTATAEAPTAPPKQPAAASQPPPPVPSVKHFMPSLFRPSVIAAPPQLQPTMQLLQQQLGLPQPVLPQLPVLPMLPAVPRQPNLPPGMVGLPPGFQEPSPERVAFSDDDGEDDERSNALTKSAADITRMVVPSLLHRLPQLQQVPPSFNRNNQYP</sequence>
<feature type="compositionally biased region" description="Polar residues" evidence="1">
    <location>
        <begin position="772"/>
        <end position="783"/>
    </location>
</feature>
<dbReference type="Proteomes" id="UP000005239">
    <property type="component" value="Unassembled WGS sequence"/>
</dbReference>
<reference evidence="2" key="2">
    <citation type="submission" date="2022-06" db="UniProtKB">
        <authorList>
            <consortium name="EnsemblMetazoa"/>
        </authorList>
    </citation>
    <scope>IDENTIFICATION</scope>
    <source>
        <strain evidence="2">PS312</strain>
    </source>
</reference>
<feature type="compositionally biased region" description="Low complexity" evidence="1">
    <location>
        <begin position="1119"/>
        <end position="1135"/>
    </location>
</feature>
<feature type="compositionally biased region" description="Acidic residues" evidence="1">
    <location>
        <begin position="785"/>
        <end position="796"/>
    </location>
</feature>
<feature type="compositionally biased region" description="Low complexity" evidence="1">
    <location>
        <begin position="1157"/>
        <end position="1167"/>
    </location>
</feature>
<feature type="compositionally biased region" description="Low complexity" evidence="1">
    <location>
        <begin position="406"/>
        <end position="420"/>
    </location>
</feature>
<protein>
    <submittedName>
        <fullName evidence="2">Mig-38</fullName>
    </submittedName>
</protein>
<feature type="compositionally biased region" description="Basic and acidic residues" evidence="1">
    <location>
        <begin position="252"/>
        <end position="261"/>
    </location>
</feature>
<evidence type="ECO:0000313" key="2">
    <source>
        <dbReference type="EnsemblMetazoa" id="PPA42883.1"/>
    </source>
</evidence>
<feature type="compositionally biased region" description="Basic residues" evidence="1">
    <location>
        <begin position="1175"/>
        <end position="1185"/>
    </location>
</feature>
<feature type="region of interest" description="Disordered" evidence="1">
    <location>
        <begin position="127"/>
        <end position="273"/>
    </location>
</feature>
<feature type="compositionally biased region" description="Basic residues" evidence="1">
    <location>
        <begin position="1008"/>
        <end position="1018"/>
    </location>
</feature>
<feature type="region of interest" description="Disordered" evidence="1">
    <location>
        <begin position="1119"/>
        <end position="1251"/>
    </location>
</feature>
<evidence type="ECO:0000256" key="1">
    <source>
        <dbReference type="SAM" id="MobiDB-lite"/>
    </source>
</evidence>
<organism evidence="2 3">
    <name type="scientific">Pristionchus pacificus</name>
    <name type="common">Parasitic nematode worm</name>
    <dbReference type="NCBI Taxonomy" id="54126"/>
    <lineage>
        <taxon>Eukaryota</taxon>
        <taxon>Metazoa</taxon>
        <taxon>Ecdysozoa</taxon>
        <taxon>Nematoda</taxon>
        <taxon>Chromadorea</taxon>
        <taxon>Rhabditida</taxon>
        <taxon>Rhabditina</taxon>
        <taxon>Diplogasteromorpha</taxon>
        <taxon>Diplogasteroidea</taxon>
        <taxon>Neodiplogasteridae</taxon>
        <taxon>Pristionchus</taxon>
    </lineage>
</organism>
<feature type="compositionally biased region" description="Low complexity" evidence="1">
    <location>
        <begin position="182"/>
        <end position="194"/>
    </location>
</feature>